<evidence type="ECO:0000313" key="2">
    <source>
        <dbReference type="Proteomes" id="UP000054600"/>
    </source>
</evidence>
<sequence length="373" mass="40520">MIMEQAVQELKAIFALKTETEAQAVYYKLYNLLASSDKSKEKTEGEIAAFVQYRKQFSVSQVLPLTEQQQQENVTVLLQFLHQCSPSAEQILVTSEKALKKDASKLFIQWSLALKGRMMTLDEIEKQLDIQKKEIAGQAEQPVGLEGANECAKTRVSVSVNDKHSHGVTIESFMHDFTEADLDADKPVQDAAVIGLGANSSGLIGANDIQCLLTSAIELPAHFMKAAIVQAEKSNKPKVATGYGVTAGSEFAKEIKGSDGAAWQLLVTMDYYPDSDEVRGLSRRGQMISAFIDTLAHMNQEQVEALPCEPAAIAELIAASLNELKIKPAEMNCSGSSPVSLGLFGLLRPNETTGLFQAVAPECGNYLKMGSNI</sequence>
<name>A0A0W0ZB73_9GAMM</name>
<organism evidence="1 2">
    <name type="scientific">Legionella shakespearei DSM 23087</name>
    <dbReference type="NCBI Taxonomy" id="1122169"/>
    <lineage>
        <taxon>Bacteria</taxon>
        <taxon>Pseudomonadati</taxon>
        <taxon>Pseudomonadota</taxon>
        <taxon>Gammaproteobacteria</taxon>
        <taxon>Legionellales</taxon>
        <taxon>Legionellaceae</taxon>
        <taxon>Legionella</taxon>
    </lineage>
</organism>
<reference evidence="1 2" key="1">
    <citation type="submission" date="2015-11" db="EMBL/GenBank/DDBJ databases">
        <title>Genomic analysis of 38 Legionella species identifies large and diverse effector repertoires.</title>
        <authorList>
            <person name="Burstein D."/>
            <person name="Amaro F."/>
            <person name="Zusman T."/>
            <person name="Lifshitz Z."/>
            <person name="Cohen O."/>
            <person name="Gilbert J.A."/>
            <person name="Pupko T."/>
            <person name="Shuman H.A."/>
            <person name="Segal G."/>
        </authorList>
    </citation>
    <scope>NUCLEOTIDE SEQUENCE [LARGE SCALE GENOMIC DNA]</scope>
    <source>
        <strain evidence="1 2">ATCC 49655</strain>
    </source>
</reference>
<dbReference type="RefSeq" id="WP_018577670.1">
    <property type="nucleotide sequence ID" value="NZ_KB892405.1"/>
</dbReference>
<dbReference type="PATRIC" id="fig|1122169.6.peg.153"/>
<dbReference type="AlphaFoldDB" id="A0A0W0ZB73"/>
<evidence type="ECO:0000313" key="1">
    <source>
        <dbReference type="EMBL" id="KTD66062.1"/>
    </source>
</evidence>
<dbReference type="EMBL" id="LNYW01000007">
    <property type="protein sequence ID" value="KTD66062.1"/>
    <property type="molecule type" value="Genomic_DNA"/>
</dbReference>
<accession>A0A0W0ZB73</accession>
<comment type="caution">
    <text evidence="1">The sequence shown here is derived from an EMBL/GenBank/DDBJ whole genome shotgun (WGS) entry which is preliminary data.</text>
</comment>
<gene>
    <name evidence="1" type="ORF">Lsha_0138</name>
</gene>
<dbReference type="Proteomes" id="UP000054600">
    <property type="component" value="Unassembled WGS sequence"/>
</dbReference>
<protein>
    <submittedName>
        <fullName evidence="1">Uncharacterized protein</fullName>
    </submittedName>
</protein>
<keyword evidence="2" id="KW-1185">Reference proteome</keyword>
<proteinExistence type="predicted"/>